<organism evidence="6 7">
    <name type="scientific">Nezara viridula</name>
    <name type="common">Southern green stink bug</name>
    <name type="synonym">Cimex viridulus</name>
    <dbReference type="NCBI Taxonomy" id="85310"/>
    <lineage>
        <taxon>Eukaryota</taxon>
        <taxon>Metazoa</taxon>
        <taxon>Ecdysozoa</taxon>
        <taxon>Arthropoda</taxon>
        <taxon>Hexapoda</taxon>
        <taxon>Insecta</taxon>
        <taxon>Pterygota</taxon>
        <taxon>Neoptera</taxon>
        <taxon>Paraneoptera</taxon>
        <taxon>Hemiptera</taxon>
        <taxon>Heteroptera</taxon>
        <taxon>Panheteroptera</taxon>
        <taxon>Pentatomomorpha</taxon>
        <taxon>Pentatomoidea</taxon>
        <taxon>Pentatomidae</taxon>
        <taxon>Pentatominae</taxon>
        <taxon>Nezara</taxon>
    </lineage>
</organism>
<protein>
    <submittedName>
        <fullName evidence="6">Uncharacterized protein</fullName>
    </submittedName>
</protein>
<dbReference type="EMBL" id="OV725077">
    <property type="protein sequence ID" value="CAH1391267.1"/>
    <property type="molecule type" value="Genomic_DNA"/>
</dbReference>
<feature type="chain" id="PRO_5040184944" evidence="5">
    <location>
        <begin position="18"/>
        <end position="201"/>
    </location>
</feature>
<feature type="compositionally biased region" description="Polar residues" evidence="4">
    <location>
        <begin position="81"/>
        <end position="91"/>
    </location>
</feature>
<feature type="signal peptide" evidence="5">
    <location>
        <begin position="1"/>
        <end position="17"/>
    </location>
</feature>
<dbReference type="Pfam" id="PF00379">
    <property type="entry name" value="Chitin_bind_4"/>
    <property type="match status" value="1"/>
</dbReference>
<dbReference type="PANTHER" id="PTHR12236">
    <property type="entry name" value="STRUCTURAL CONTITUENT OF CUTICLE"/>
    <property type="match status" value="1"/>
</dbReference>
<accession>A0A9P0E2P3</accession>
<keyword evidence="7" id="KW-1185">Reference proteome</keyword>
<sequence length="201" mass="20585">MAFKVVALLAFVAAANAQLLRPAYRPYAVARTYAAAPAVAYHAPVAVAAAPAVTYHAPVAAVAAREDAEYDPNPSYDFSYSVNDPLTGDSKSQSESRQGDVVQGSYSLAEADGSVRTVDYTADPVNGFNAAVHKDGGVVAKAAVVAAPSRSTVVAHDPVVAAAPVVAARALPLAARPVLRAAAAPAYITSSFSSPYATYAY</sequence>
<dbReference type="PRINTS" id="PR00947">
    <property type="entry name" value="CUTICLE"/>
</dbReference>
<dbReference type="InterPro" id="IPR031311">
    <property type="entry name" value="CHIT_BIND_RR_consensus"/>
</dbReference>
<dbReference type="PROSITE" id="PS51155">
    <property type="entry name" value="CHIT_BIND_RR_2"/>
    <property type="match status" value="1"/>
</dbReference>
<dbReference type="InterPro" id="IPR000618">
    <property type="entry name" value="Insect_cuticle"/>
</dbReference>
<dbReference type="OrthoDB" id="6622391at2759"/>
<keyword evidence="5" id="KW-0732">Signal</keyword>
<dbReference type="AlphaFoldDB" id="A0A9P0E2P3"/>
<feature type="region of interest" description="Disordered" evidence="4">
    <location>
        <begin position="81"/>
        <end position="103"/>
    </location>
</feature>
<evidence type="ECO:0000256" key="2">
    <source>
        <dbReference type="ARBA" id="ARBA00022737"/>
    </source>
</evidence>
<evidence type="ECO:0000256" key="1">
    <source>
        <dbReference type="ARBA" id="ARBA00022460"/>
    </source>
</evidence>
<gene>
    <name evidence="6" type="ORF">NEZAVI_LOCUS2312</name>
</gene>
<name>A0A9P0E2P3_NEZVI</name>
<evidence type="ECO:0000256" key="5">
    <source>
        <dbReference type="SAM" id="SignalP"/>
    </source>
</evidence>
<dbReference type="GO" id="GO:0005615">
    <property type="term" value="C:extracellular space"/>
    <property type="evidence" value="ECO:0007669"/>
    <property type="project" value="TreeGrafter"/>
</dbReference>
<dbReference type="GO" id="GO:0031012">
    <property type="term" value="C:extracellular matrix"/>
    <property type="evidence" value="ECO:0007669"/>
    <property type="project" value="TreeGrafter"/>
</dbReference>
<dbReference type="PROSITE" id="PS00233">
    <property type="entry name" value="CHIT_BIND_RR_1"/>
    <property type="match status" value="1"/>
</dbReference>
<keyword evidence="2" id="KW-0677">Repeat</keyword>
<proteinExistence type="predicted"/>
<evidence type="ECO:0000256" key="4">
    <source>
        <dbReference type="SAM" id="MobiDB-lite"/>
    </source>
</evidence>
<evidence type="ECO:0000256" key="3">
    <source>
        <dbReference type="PROSITE-ProRule" id="PRU00497"/>
    </source>
</evidence>
<keyword evidence="1 3" id="KW-0193">Cuticle</keyword>
<dbReference type="InterPro" id="IPR051217">
    <property type="entry name" value="Insect_Cuticle_Struc_Prot"/>
</dbReference>
<dbReference type="GO" id="GO:0042302">
    <property type="term" value="F:structural constituent of cuticle"/>
    <property type="evidence" value="ECO:0007669"/>
    <property type="project" value="UniProtKB-UniRule"/>
</dbReference>
<evidence type="ECO:0000313" key="6">
    <source>
        <dbReference type="EMBL" id="CAH1391267.1"/>
    </source>
</evidence>
<evidence type="ECO:0000313" key="7">
    <source>
        <dbReference type="Proteomes" id="UP001152798"/>
    </source>
</evidence>
<dbReference type="Proteomes" id="UP001152798">
    <property type="component" value="Chromosome 1"/>
</dbReference>
<reference evidence="6" key="1">
    <citation type="submission" date="2022-01" db="EMBL/GenBank/DDBJ databases">
        <authorList>
            <person name="King R."/>
        </authorList>
    </citation>
    <scope>NUCLEOTIDE SEQUENCE</scope>
</reference>
<dbReference type="PANTHER" id="PTHR12236:SF94">
    <property type="entry name" value="CCP84AA-RELATED"/>
    <property type="match status" value="1"/>
</dbReference>